<sequence>MRHHTESNAHQYLCTVCVGGLVEPDRADLLKDTNKPLTCKPCGNKLAILRAAQYTVVPMNKSNYMLVTDHELLKQLNPKRTT</sequence>
<reference evidence="1" key="1">
    <citation type="submission" date="2020-04" db="EMBL/GenBank/DDBJ databases">
        <authorList>
            <person name="Chiriac C."/>
            <person name="Salcher M."/>
            <person name="Ghai R."/>
            <person name="Kavagutti S V."/>
        </authorList>
    </citation>
    <scope>NUCLEOTIDE SEQUENCE</scope>
</reference>
<name>A0A6J5LMH9_9CAUD</name>
<dbReference type="EMBL" id="LR796300">
    <property type="protein sequence ID" value="CAB4135585.1"/>
    <property type="molecule type" value="Genomic_DNA"/>
</dbReference>
<protein>
    <submittedName>
        <fullName evidence="1">Uncharacterized protein</fullName>
    </submittedName>
</protein>
<accession>A0A6J5LMH9</accession>
<proteinExistence type="predicted"/>
<organism evidence="1">
    <name type="scientific">uncultured Caudovirales phage</name>
    <dbReference type="NCBI Taxonomy" id="2100421"/>
    <lineage>
        <taxon>Viruses</taxon>
        <taxon>Duplodnaviria</taxon>
        <taxon>Heunggongvirae</taxon>
        <taxon>Uroviricota</taxon>
        <taxon>Caudoviricetes</taxon>
        <taxon>Peduoviridae</taxon>
        <taxon>Maltschvirus</taxon>
        <taxon>Maltschvirus maltsch</taxon>
    </lineage>
</organism>
<evidence type="ECO:0000313" key="1">
    <source>
        <dbReference type="EMBL" id="CAB4135585.1"/>
    </source>
</evidence>
<gene>
    <name evidence="1" type="ORF">UFOVP285_74</name>
</gene>